<evidence type="ECO:0000313" key="2">
    <source>
        <dbReference type="Proteomes" id="UP000886595"/>
    </source>
</evidence>
<protein>
    <submittedName>
        <fullName evidence="1">Uncharacterized protein</fullName>
    </submittedName>
</protein>
<dbReference type="Proteomes" id="UP000886595">
    <property type="component" value="Unassembled WGS sequence"/>
</dbReference>
<accession>A0A8X7WFJ0</accession>
<dbReference type="AlphaFoldDB" id="A0A8X7WFJ0"/>
<keyword evidence="2" id="KW-1185">Reference proteome</keyword>
<proteinExistence type="predicted"/>
<sequence>MVEMGEHIVREKWIYIEKAKIIREKHYQRCRHLLKKYLDYTLGVGWGKDHRPFSLHSPKPVAVEAVVKIMFCIAVSS</sequence>
<gene>
    <name evidence="1" type="ORF">Bca52824_011299</name>
</gene>
<comment type="caution">
    <text evidence="1">The sequence shown here is derived from an EMBL/GenBank/DDBJ whole genome shotgun (WGS) entry which is preliminary data.</text>
</comment>
<reference evidence="1 2" key="1">
    <citation type="submission" date="2020-02" db="EMBL/GenBank/DDBJ databases">
        <authorList>
            <person name="Ma Q."/>
            <person name="Huang Y."/>
            <person name="Song X."/>
            <person name="Pei D."/>
        </authorList>
    </citation>
    <scope>NUCLEOTIDE SEQUENCE [LARGE SCALE GENOMIC DNA]</scope>
    <source>
        <strain evidence="1">Sxm20200214</strain>
        <tissue evidence="1">Leaf</tissue>
    </source>
</reference>
<dbReference type="EMBL" id="JAAMPC010000002">
    <property type="protein sequence ID" value="KAG2328571.1"/>
    <property type="molecule type" value="Genomic_DNA"/>
</dbReference>
<name>A0A8X7WFJ0_BRACI</name>
<organism evidence="1 2">
    <name type="scientific">Brassica carinata</name>
    <name type="common">Ethiopian mustard</name>
    <name type="synonym">Abyssinian cabbage</name>
    <dbReference type="NCBI Taxonomy" id="52824"/>
    <lineage>
        <taxon>Eukaryota</taxon>
        <taxon>Viridiplantae</taxon>
        <taxon>Streptophyta</taxon>
        <taxon>Embryophyta</taxon>
        <taxon>Tracheophyta</taxon>
        <taxon>Spermatophyta</taxon>
        <taxon>Magnoliopsida</taxon>
        <taxon>eudicotyledons</taxon>
        <taxon>Gunneridae</taxon>
        <taxon>Pentapetalae</taxon>
        <taxon>rosids</taxon>
        <taxon>malvids</taxon>
        <taxon>Brassicales</taxon>
        <taxon>Brassicaceae</taxon>
        <taxon>Brassiceae</taxon>
        <taxon>Brassica</taxon>
    </lineage>
</organism>
<evidence type="ECO:0000313" key="1">
    <source>
        <dbReference type="EMBL" id="KAG2328571.1"/>
    </source>
</evidence>